<keyword evidence="4" id="KW-1185">Reference proteome</keyword>
<evidence type="ECO:0000313" key="4">
    <source>
        <dbReference type="Proteomes" id="UP001341840"/>
    </source>
</evidence>
<feature type="compositionally biased region" description="Basic and acidic residues" evidence="1">
    <location>
        <begin position="233"/>
        <end position="244"/>
    </location>
</feature>
<protein>
    <recommendedName>
        <fullName evidence="2">AT3G52170-like helix-turn-helix domain-containing protein</fullName>
    </recommendedName>
</protein>
<dbReference type="Proteomes" id="UP001341840">
    <property type="component" value="Unassembled WGS sequence"/>
</dbReference>
<reference evidence="3 4" key="1">
    <citation type="journal article" date="2023" name="Plants (Basel)">
        <title>Bridging the Gap: Combining Genomics and Transcriptomics Approaches to Understand Stylosanthes scabra, an Orphan Legume from the Brazilian Caatinga.</title>
        <authorList>
            <person name="Ferreira-Neto J.R.C."/>
            <person name="da Silva M.D."/>
            <person name="Binneck E."/>
            <person name="de Melo N.F."/>
            <person name="da Silva R.H."/>
            <person name="de Melo A.L.T.M."/>
            <person name="Pandolfi V."/>
            <person name="Bustamante F.O."/>
            <person name="Brasileiro-Vidal A.C."/>
            <person name="Benko-Iseppon A.M."/>
        </authorList>
    </citation>
    <scope>NUCLEOTIDE SEQUENCE [LARGE SCALE GENOMIC DNA]</scope>
    <source>
        <tissue evidence="3">Leaves</tissue>
    </source>
</reference>
<gene>
    <name evidence="3" type="ORF">PIB30_026846</name>
</gene>
<feature type="compositionally biased region" description="Polar residues" evidence="1">
    <location>
        <begin position="319"/>
        <end position="335"/>
    </location>
</feature>
<feature type="region of interest" description="Disordered" evidence="1">
    <location>
        <begin position="135"/>
        <end position="154"/>
    </location>
</feature>
<feature type="compositionally biased region" description="Low complexity" evidence="1">
    <location>
        <begin position="245"/>
        <end position="259"/>
    </location>
</feature>
<sequence>MRKKLLIAATARLSFRYIHKPPSFDVSNSVGPVYVQRCRWSYAASVSSDLPDAPKGRKKIPKSERRVMIESYVNKYRTMNAGKFPGIKDVQRQVGGCYYVVREIVLELEYKSRTNSSKEMDENPSEQEQITVAAKVSSDDTGNAKERTAQDDSQSIGYGNVYDKAEGHVSEFVVTENHQVLEERCIGKEGYEKREKASLGDIYGETSRSTLQVPKDVRYRNDMPNFSSASATSERHQLKEKIEDVSASSVEKSSSSHSKAQSHDSEFVNMENHPMLEEKGFRKAGYETKEQSAIEDAPGIPNHKLEQSQGSSKSDESKINNSNNQENRGALASKNSTLWGNLKSLADGIINIWKKF</sequence>
<feature type="compositionally biased region" description="Basic and acidic residues" evidence="1">
    <location>
        <begin position="274"/>
        <end position="292"/>
    </location>
</feature>
<comment type="caution">
    <text evidence="3">The sequence shown here is derived from an EMBL/GenBank/DDBJ whole genome shotgun (WGS) entry which is preliminary data.</text>
</comment>
<evidence type="ECO:0000256" key="1">
    <source>
        <dbReference type="SAM" id="MobiDB-lite"/>
    </source>
</evidence>
<dbReference type="PANTHER" id="PTHR34568:SF4">
    <property type="entry name" value="OS02G0638000 PROTEIN"/>
    <property type="match status" value="1"/>
</dbReference>
<dbReference type="EMBL" id="JASCZI010060517">
    <property type="protein sequence ID" value="MED6133258.1"/>
    <property type="molecule type" value="Genomic_DNA"/>
</dbReference>
<evidence type="ECO:0000259" key="2">
    <source>
        <dbReference type="Pfam" id="PF25896"/>
    </source>
</evidence>
<evidence type="ECO:0000313" key="3">
    <source>
        <dbReference type="EMBL" id="MED6133258.1"/>
    </source>
</evidence>
<dbReference type="Pfam" id="PF25896">
    <property type="entry name" value="HTH_AT3G52170"/>
    <property type="match status" value="1"/>
</dbReference>
<accession>A0ABU6SAU5</accession>
<name>A0ABU6SAU5_9FABA</name>
<organism evidence="3 4">
    <name type="scientific">Stylosanthes scabra</name>
    <dbReference type="NCBI Taxonomy" id="79078"/>
    <lineage>
        <taxon>Eukaryota</taxon>
        <taxon>Viridiplantae</taxon>
        <taxon>Streptophyta</taxon>
        <taxon>Embryophyta</taxon>
        <taxon>Tracheophyta</taxon>
        <taxon>Spermatophyta</taxon>
        <taxon>Magnoliopsida</taxon>
        <taxon>eudicotyledons</taxon>
        <taxon>Gunneridae</taxon>
        <taxon>Pentapetalae</taxon>
        <taxon>rosids</taxon>
        <taxon>fabids</taxon>
        <taxon>Fabales</taxon>
        <taxon>Fabaceae</taxon>
        <taxon>Papilionoideae</taxon>
        <taxon>50 kb inversion clade</taxon>
        <taxon>dalbergioids sensu lato</taxon>
        <taxon>Dalbergieae</taxon>
        <taxon>Pterocarpus clade</taxon>
        <taxon>Stylosanthes</taxon>
    </lineage>
</organism>
<dbReference type="InterPro" id="IPR058941">
    <property type="entry name" value="HTH_AT3G52170-like"/>
</dbReference>
<proteinExistence type="predicted"/>
<dbReference type="InterPro" id="IPR058942">
    <property type="entry name" value="AT3G52170-like"/>
</dbReference>
<feature type="region of interest" description="Disordered" evidence="1">
    <location>
        <begin position="220"/>
        <end position="335"/>
    </location>
</feature>
<feature type="domain" description="AT3G52170-like helix-turn-helix" evidence="2">
    <location>
        <begin position="61"/>
        <end position="110"/>
    </location>
</feature>
<dbReference type="PANTHER" id="PTHR34568">
    <property type="entry name" value="RRM DOMAIN-CONTAINING PROTEIN"/>
    <property type="match status" value="1"/>
</dbReference>